<evidence type="ECO:0000313" key="2">
    <source>
        <dbReference type="Proteomes" id="UP001283361"/>
    </source>
</evidence>
<dbReference type="Proteomes" id="UP001283361">
    <property type="component" value="Unassembled WGS sequence"/>
</dbReference>
<keyword evidence="2" id="KW-1185">Reference proteome</keyword>
<accession>A0AAE0ZVY5</accession>
<dbReference type="PROSITE" id="PS51257">
    <property type="entry name" value="PROKAR_LIPOPROTEIN"/>
    <property type="match status" value="1"/>
</dbReference>
<organism evidence="1 2">
    <name type="scientific">Elysia crispata</name>
    <name type="common">lettuce slug</name>
    <dbReference type="NCBI Taxonomy" id="231223"/>
    <lineage>
        <taxon>Eukaryota</taxon>
        <taxon>Metazoa</taxon>
        <taxon>Spiralia</taxon>
        <taxon>Lophotrochozoa</taxon>
        <taxon>Mollusca</taxon>
        <taxon>Gastropoda</taxon>
        <taxon>Heterobranchia</taxon>
        <taxon>Euthyneura</taxon>
        <taxon>Panpulmonata</taxon>
        <taxon>Sacoglossa</taxon>
        <taxon>Placobranchoidea</taxon>
        <taxon>Plakobranchidae</taxon>
        <taxon>Elysia</taxon>
    </lineage>
</organism>
<reference evidence="1" key="1">
    <citation type="journal article" date="2023" name="G3 (Bethesda)">
        <title>A reference genome for the long-term kleptoplast-retaining sea slug Elysia crispata morphotype clarki.</title>
        <authorList>
            <person name="Eastman K.E."/>
            <person name="Pendleton A.L."/>
            <person name="Shaikh M.A."/>
            <person name="Suttiyut T."/>
            <person name="Ogas R."/>
            <person name="Tomko P."/>
            <person name="Gavelis G."/>
            <person name="Widhalm J.R."/>
            <person name="Wisecaver J.H."/>
        </authorList>
    </citation>
    <scope>NUCLEOTIDE SEQUENCE</scope>
    <source>
        <strain evidence="1">ECLA1</strain>
    </source>
</reference>
<proteinExistence type="predicted"/>
<dbReference type="EMBL" id="JAWDGP010003217">
    <property type="protein sequence ID" value="KAK3776362.1"/>
    <property type="molecule type" value="Genomic_DNA"/>
</dbReference>
<dbReference type="AlphaFoldDB" id="A0AAE0ZVY5"/>
<gene>
    <name evidence="1" type="ORF">RRG08_059149</name>
</gene>
<sequence>MRDGGNPSQKGFYQYHLHYSIGKNFAQVSAITSCPTYPGDPPGPNGKRIPALHSCRKVYSTRTMFEAPHGDINLVSSLGSLPLGGLFYCAPCEAKFAPK</sequence>
<comment type="caution">
    <text evidence="1">The sequence shown here is derived from an EMBL/GenBank/DDBJ whole genome shotgun (WGS) entry which is preliminary data.</text>
</comment>
<evidence type="ECO:0000313" key="1">
    <source>
        <dbReference type="EMBL" id="KAK3776362.1"/>
    </source>
</evidence>
<protein>
    <submittedName>
        <fullName evidence="1">Uncharacterized protein</fullName>
    </submittedName>
</protein>
<name>A0AAE0ZVY5_9GAST</name>